<dbReference type="RefSeq" id="XP_030844766.1">
    <property type="nucleotide sequence ID" value="XM_030988906.1"/>
</dbReference>
<evidence type="ECO:0000256" key="3">
    <source>
        <dbReference type="ARBA" id="ARBA00023157"/>
    </source>
</evidence>
<keyword evidence="3 5" id="KW-1015">Disulfide bond</keyword>
<reference evidence="7" key="2">
    <citation type="submission" date="2021-01" db="UniProtKB">
        <authorList>
            <consortium name="EnsemblMetazoa"/>
        </authorList>
    </citation>
    <scope>IDENTIFICATION</scope>
</reference>
<feature type="disulfide bond" evidence="5">
    <location>
        <begin position="161"/>
        <end position="171"/>
    </location>
</feature>
<feature type="disulfide bond" evidence="5">
    <location>
        <begin position="273"/>
        <end position="283"/>
    </location>
</feature>
<accession>A0A7M7P3R7</accession>
<evidence type="ECO:0000256" key="1">
    <source>
        <dbReference type="ARBA" id="ARBA00022729"/>
    </source>
</evidence>
<feature type="domain" description="SRCR" evidence="6">
    <location>
        <begin position="92"/>
        <end position="192"/>
    </location>
</feature>
<dbReference type="InterPro" id="IPR001190">
    <property type="entry name" value="SRCR"/>
</dbReference>
<keyword evidence="4" id="KW-0325">Glycoprotein</keyword>
<dbReference type="InterPro" id="IPR053243">
    <property type="entry name" value="SJ_maturation_regulator"/>
</dbReference>
<feature type="disulfide bond" evidence="5">
    <location>
        <begin position="242"/>
        <end position="303"/>
    </location>
</feature>
<dbReference type="GeneID" id="115925264"/>
<feature type="disulfide bond" evidence="5">
    <location>
        <begin position="229"/>
        <end position="293"/>
    </location>
</feature>
<dbReference type="PROSITE" id="PS50287">
    <property type="entry name" value="SRCR_2"/>
    <property type="match status" value="3"/>
</dbReference>
<dbReference type="FunFam" id="3.10.250.10:FF:000006">
    <property type="entry name" value="neurotrypsin isoform X2"/>
    <property type="match status" value="2"/>
</dbReference>
<dbReference type="GO" id="GO:0016020">
    <property type="term" value="C:membrane"/>
    <property type="evidence" value="ECO:0007669"/>
    <property type="project" value="InterPro"/>
</dbReference>
<proteinExistence type="predicted"/>
<reference evidence="8" key="1">
    <citation type="submission" date="2015-02" db="EMBL/GenBank/DDBJ databases">
        <title>Genome sequencing for Strongylocentrotus purpuratus.</title>
        <authorList>
            <person name="Murali S."/>
            <person name="Liu Y."/>
            <person name="Vee V."/>
            <person name="English A."/>
            <person name="Wang M."/>
            <person name="Skinner E."/>
            <person name="Han Y."/>
            <person name="Muzny D.M."/>
            <person name="Worley K.C."/>
            <person name="Gibbs R.A."/>
        </authorList>
    </citation>
    <scope>NUCLEOTIDE SEQUENCE</scope>
</reference>
<feature type="disulfide bond" evidence="5">
    <location>
        <begin position="117"/>
        <end position="181"/>
    </location>
</feature>
<feature type="disulfide bond" evidence="5">
    <location>
        <begin position="27"/>
        <end position="37"/>
    </location>
</feature>
<keyword evidence="1" id="KW-0732">Signal</keyword>
<dbReference type="SUPFAM" id="SSF56487">
    <property type="entry name" value="SRCR-like"/>
    <property type="match status" value="3"/>
</dbReference>
<evidence type="ECO:0000256" key="4">
    <source>
        <dbReference type="ARBA" id="ARBA00023180"/>
    </source>
</evidence>
<keyword evidence="2" id="KW-0677">Repeat</keyword>
<dbReference type="InterPro" id="IPR036772">
    <property type="entry name" value="SRCR-like_dom_sf"/>
</dbReference>
<dbReference type="KEGG" id="spu:115925264"/>
<evidence type="ECO:0000259" key="6">
    <source>
        <dbReference type="PROSITE" id="PS50287"/>
    </source>
</evidence>
<evidence type="ECO:0000313" key="7">
    <source>
        <dbReference type="EnsemblMetazoa" id="XP_030844766"/>
    </source>
</evidence>
<evidence type="ECO:0000256" key="5">
    <source>
        <dbReference type="PROSITE-ProRule" id="PRU00196"/>
    </source>
</evidence>
<protein>
    <recommendedName>
        <fullName evidence="6">SRCR domain-containing protein</fullName>
    </recommendedName>
</protein>
<sequence>MLGLGEAQLTQGYGAGEGPIILDNVTCLGTEDNLGECQHPGLFENNCSHAEDAGVKCSATTQAPPRTLQVRLVDGNTPNEATTQAPPRTLQVRLVNGNTSNEGRVEVLYNGTWSTICDDSWDLPDAHVTCRMLGYPGAQSALASGFFGPGEAGILLDDVECIGNETSLEDCQHPGFYEHDCSHSEDAAVVCRATTQAPPRTLQVRLVNGNTSNEGRVEVLYNGTWSTICDDSWDLPDAHVTCRMLGYPGAQSALASGFFGPGEAGILLDDVECIGNETSLEDCQHPGFYEHDCSHSEDAAVVCRAPADVDNLMTEWKFVIGNPQTSAGGIFTVL</sequence>
<evidence type="ECO:0000256" key="2">
    <source>
        <dbReference type="ARBA" id="ARBA00022737"/>
    </source>
</evidence>
<evidence type="ECO:0000313" key="8">
    <source>
        <dbReference type="Proteomes" id="UP000007110"/>
    </source>
</evidence>
<dbReference type="Pfam" id="PF00530">
    <property type="entry name" value="SRCR"/>
    <property type="match status" value="3"/>
</dbReference>
<dbReference type="PANTHER" id="PTHR47653:SF1">
    <property type="entry name" value="DELETED IN MALIGNANT BRAIN TUMORS 1 PROTEIN"/>
    <property type="match status" value="1"/>
</dbReference>
<dbReference type="Gene3D" id="3.10.250.10">
    <property type="entry name" value="SRCR-like domain"/>
    <property type="match status" value="3"/>
</dbReference>
<dbReference type="EnsemblMetazoa" id="XM_030988906">
    <property type="protein sequence ID" value="XP_030844766"/>
    <property type="gene ID" value="LOC115925264"/>
</dbReference>
<dbReference type="Proteomes" id="UP000007110">
    <property type="component" value="Unassembled WGS sequence"/>
</dbReference>
<name>A0A7M7P3R7_STRPU</name>
<feature type="disulfide bond" evidence="5">
    <location>
        <begin position="130"/>
        <end position="191"/>
    </location>
</feature>
<dbReference type="OrthoDB" id="536948at2759"/>
<dbReference type="AlphaFoldDB" id="A0A7M7P3R7"/>
<dbReference type="PRINTS" id="PR00258">
    <property type="entry name" value="SPERACTRCPTR"/>
</dbReference>
<dbReference type="InParanoid" id="A0A7M7P3R7"/>
<feature type="domain" description="SRCR" evidence="6">
    <location>
        <begin position="1"/>
        <end position="58"/>
    </location>
</feature>
<dbReference type="PANTHER" id="PTHR47653">
    <property type="entry name" value="PROTEIN BARK BEETLE"/>
    <property type="match status" value="1"/>
</dbReference>
<keyword evidence="8" id="KW-1185">Reference proteome</keyword>
<dbReference type="SMART" id="SM00202">
    <property type="entry name" value="SR"/>
    <property type="match status" value="3"/>
</dbReference>
<feature type="domain" description="SRCR" evidence="6">
    <location>
        <begin position="204"/>
        <end position="304"/>
    </location>
</feature>
<organism evidence="7 8">
    <name type="scientific">Strongylocentrotus purpuratus</name>
    <name type="common">Purple sea urchin</name>
    <dbReference type="NCBI Taxonomy" id="7668"/>
    <lineage>
        <taxon>Eukaryota</taxon>
        <taxon>Metazoa</taxon>
        <taxon>Echinodermata</taxon>
        <taxon>Eleutherozoa</taxon>
        <taxon>Echinozoa</taxon>
        <taxon>Echinoidea</taxon>
        <taxon>Euechinoidea</taxon>
        <taxon>Echinacea</taxon>
        <taxon>Camarodonta</taxon>
        <taxon>Echinidea</taxon>
        <taxon>Strongylocentrotidae</taxon>
        <taxon>Strongylocentrotus</taxon>
    </lineage>
</organism>
<comment type="caution">
    <text evidence="5">Lacks conserved residue(s) required for the propagation of feature annotation.</text>
</comment>